<organism evidence="1 2">
    <name type="scientific">Halomonas salifodinae</name>
    <dbReference type="NCBI Taxonomy" id="438745"/>
    <lineage>
        <taxon>Bacteria</taxon>
        <taxon>Pseudomonadati</taxon>
        <taxon>Pseudomonadota</taxon>
        <taxon>Gammaproteobacteria</taxon>
        <taxon>Oceanospirillales</taxon>
        <taxon>Halomonadaceae</taxon>
        <taxon>Halomonas</taxon>
    </lineage>
</organism>
<dbReference type="InterPro" id="IPR036514">
    <property type="entry name" value="SGNH_hydro_sf"/>
</dbReference>
<dbReference type="RefSeq" id="WP_346061486.1">
    <property type="nucleotide sequence ID" value="NZ_BAAADR010000004.1"/>
</dbReference>
<accession>A0ABW2EU67</accession>
<dbReference type="Gene3D" id="3.40.50.1110">
    <property type="entry name" value="SGNH hydrolase"/>
    <property type="match status" value="1"/>
</dbReference>
<evidence type="ECO:0000313" key="2">
    <source>
        <dbReference type="Proteomes" id="UP001596411"/>
    </source>
</evidence>
<evidence type="ECO:0008006" key="3">
    <source>
        <dbReference type="Google" id="ProtNLM"/>
    </source>
</evidence>
<gene>
    <name evidence="1" type="ORF">ACFQH5_01395</name>
</gene>
<dbReference type="SUPFAM" id="SSF52266">
    <property type="entry name" value="SGNH hydrolase"/>
    <property type="match status" value="1"/>
</dbReference>
<keyword evidence="2" id="KW-1185">Reference proteome</keyword>
<sequence>MLRVRKRPALNDPNLSRAKMTPQMLDYDRFASRASAQYLPYIMSFNPAGFQSDAINTDSLGFRFSHDCDGGRISVGTLNTLGSSQMPVNLLVGGSPALGYGSTSDATSVVSRLAKRDPDGTPWLNLAGHCFNSAQELLLFILHSHRISKIKRIVIMGGFNTLVMARLPEFVRGNLPPFYFCGEYYEKFDEIAEENGGVLPKTSLPKWPAEVTSVPPVQETLERAVQEMLCRLKIWRMISSALGAELTFVLQPLATWVREPCAEEKTLFDELDAISKLGTWEKLYGDISGKHVAEHYADSLSKACVEMRIPFGNLVDDLQKRLSTDWLFVDRAHFTDHGNDVVASAIHNYIQSS</sequence>
<protein>
    <recommendedName>
        <fullName evidence="3">Inducer of phenazine A</fullName>
    </recommendedName>
</protein>
<comment type="caution">
    <text evidence="1">The sequence shown here is derived from an EMBL/GenBank/DDBJ whole genome shotgun (WGS) entry which is preliminary data.</text>
</comment>
<dbReference type="Proteomes" id="UP001596411">
    <property type="component" value="Unassembled WGS sequence"/>
</dbReference>
<reference evidence="2" key="1">
    <citation type="journal article" date="2019" name="Int. J. Syst. Evol. Microbiol.">
        <title>The Global Catalogue of Microorganisms (GCM) 10K type strain sequencing project: providing services to taxonomists for standard genome sequencing and annotation.</title>
        <authorList>
            <consortium name="The Broad Institute Genomics Platform"/>
            <consortium name="The Broad Institute Genome Sequencing Center for Infectious Disease"/>
            <person name="Wu L."/>
            <person name="Ma J."/>
        </authorList>
    </citation>
    <scope>NUCLEOTIDE SEQUENCE [LARGE SCALE GENOMIC DNA]</scope>
    <source>
        <strain evidence="2">CGMCC 1.13666</strain>
    </source>
</reference>
<proteinExistence type="predicted"/>
<dbReference type="EMBL" id="JBHSZP010000002">
    <property type="protein sequence ID" value="MFC7088203.1"/>
    <property type="molecule type" value="Genomic_DNA"/>
</dbReference>
<name>A0ABW2EU67_9GAMM</name>
<evidence type="ECO:0000313" key="1">
    <source>
        <dbReference type="EMBL" id="MFC7088203.1"/>
    </source>
</evidence>